<dbReference type="Proteomes" id="UP001055115">
    <property type="component" value="Unassembled WGS sequence"/>
</dbReference>
<evidence type="ECO:0000313" key="3">
    <source>
        <dbReference type="EMBL" id="GKT49713.1"/>
    </source>
</evidence>
<dbReference type="GeneID" id="73330696"/>
<name>A0AA37USD0_9PEZI</name>
<comment type="caution">
    <text evidence="3">The sequence shown here is derived from an EMBL/GenBank/DDBJ whole genome shotgun (WGS) entry which is preliminary data.</text>
</comment>
<evidence type="ECO:0000256" key="1">
    <source>
        <dbReference type="SAM" id="MobiDB-lite"/>
    </source>
</evidence>
<proteinExistence type="predicted"/>
<dbReference type="AlphaFoldDB" id="A0AA37USD0"/>
<keyword evidence="4" id="KW-1185">Reference proteome</keyword>
<feature type="signal peptide" evidence="2">
    <location>
        <begin position="1"/>
        <end position="18"/>
    </location>
</feature>
<feature type="chain" id="PRO_5041365417" evidence="2">
    <location>
        <begin position="19"/>
        <end position="130"/>
    </location>
</feature>
<dbReference type="EMBL" id="BQXU01000031">
    <property type="protein sequence ID" value="GKT49713.1"/>
    <property type="molecule type" value="Genomic_DNA"/>
</dbReference>
<organism evidence="3 4">
    <name type="scientific">Colletotrichum spaethianum</name>
    <dbReference type="NCBI Taxonomy" id="700344"/>
    <lineage>
        <taxon>Eukaryota</taxon>
        <taxon>Fungi</taxon>
        <taxon>Dikarya</taxon>
        <taxon>Ascomycota</taxon>
        <taxon>Pezizomycotina</taxon>
        <taxon>Sordariomycetes</taxon>
        <taxon>Hypocreomycetidae</taxon>
        <taxon>Glomerellales</taxon>
        <taxon>Glomerellaceae</taxon>
        <taxon>Colletotrichum</taxon>
        <taxon>Colletotrichum spaethianum species complex</taxon>
    </lineage>
</organism>
<feature type="region of interest" description="Disordered" evidence="1">
    <location>
        <begin position="88"/>
        <end position="130"/>
    </location>
</feature>
<protein>
    <submittedName>
        <fullName evidence="3">Uncharacterized protein</fullName>
    </submittedName>
</protein>
<dbReference type="RefSeq" id="XP_049132063.1">
    <property type="nucleotide sequence ID" value="XM_049276106.1"/>
</dbReference>
<evidence type="ECO:0000256" key="2">
    <source>
        <dbReference type="SAM" id="SignalP"/>
    </source>
</evidence>
<keyword evidence="2" id="KW-0732">Signal</keyword>
<accession>A0AA37USD0</accession>
<reference evidence="3 4" key="1">
    <citation type="submission" date="2022-03" db="EMBL/GenBank/DDBJ databases">
        <title>Genome data of Colletotrichum spp.</title>
        <authorList>
            <person name="Utami Y.D."/>
            <person name="Hiruma K."/>
        </authorList>
    </citation>
    <scope>NUCLEOTIDE SEQUENCE [LARGE SCALE GENOMIC DNA]</scope>
    <source>
        <strain evidence="3 4">MAFF 239500</strain>
    </source>
</reference>
<gene>
    <name evidence="3" type="ORF">ColSpa_09894</name>
</gene>
<sequence>MHLSALSLLVLFLTPGLALPTAKDVKSFTSASDPSVQDVGRQRGRIGIDSVDPSALRVDPVRVLEKIAQSSSHIPSLTKRSGVLLEEEDGRVARRTQTQVEPADEDTHVLRPSPQVMPPPNARRRQARSE</sequence>
<evidence type="ECO:0000313" key="4">
    <source>
        <dbReference type="Proteomes" id="UP001055115"/>
    </source>
</evidence>